<feature type="domain" description="Carbohydrate kinase FGGY C-terminal" evidence="5">
    <location>
        <begin position="311"/>
        <end position="467"/>
    </location>
</feature>
<evidence type="ECO:0000313" key="7">
    <source>
        <dbReference type="Proteomes" id="UP000433101"/>
    </source>
</evidence>
<dbReference type="AlphaFoldDB" id="A0A7X3S7C5"/>
<dbReference type="CDD" id="cd07805">
    <property type="entry name" value="ASKHA_NBD_FGGY_CvXK-like"/>
    <property type="match status" value="1"/>
</dbReference>
<evidence type="ECO:0000259" key="4">
    <source>
        <dbReference type="Pfam" id="PF00370"/>
    </source>
</evidence>
<dbReference type="SUPFAM" id="SSF53067">
    <property type="entry name" value="Actin-like ATPase domain"/>
    <property type="match status" value="2"/>
</dbReference>
<keyword evidence="7" id="KW-1185">Reference proteome</keyword>
<dbReference type="Gene3D" id="3.30.420.40">
    <property type="match status" value="2"/>
</dbReference>
<evidence type="ECO:0000259" key="5">
    <source>
        <dbReference type="Pfam" id="PF02782"/>
    </source>
</evidence>
<feature type="domain" description="Carbohydrate kinase FGGY N-terminal" evidence="4">
    <location>
        <begin position="13"/>
        <end position="269"/>
    </location>
</feature>
<dbReference type="Pfam" id="PF02782">
    <property type="entry name" value="FGGY_C"/>
    <property type="match status" value="1"/>
</dbReference>
<comment type="similarity">
    <text evidence="1">Belongs to the FGGY kinase family.</text>
</comment>
<name>A0A7X3S7C5_9HYPH</name>
<proteinExistence type="inferred from homology"/>
<comment type="caution">
    <text evidence="6">The sequence shown here is derived from an EMBL/GenBank/DDBJ whole genome shotgun (WGS) entry which is preliminary data.</text>
</comment>
<dbReference type="InterPro" id="IPR050406">
    <property type="entry name" value="FGGY_Carb_Kinase"/>
</dbReference>
<evidence type="ECO:0000256" key="1">
    <source>
        <dbReference type="ARBA" id="ARBA00009156"/>
    </source>
</evidence>
<dbReference type="Proteomes" id="UP000433101">
    <property type="component" value="Unassembled WGS sequence"/>
</dbReference>
<evidence type="ECO:0000256" key="2">
    <source>
        <dbReference type="ARBA" id="ARBA00022679"/>
    </source>
</evidence>
<organism evidence="6 7">
    <name type="scientific">Stappia sediminis</name>
    <dbReference type="NCBI Taxonomy" id="2692190"/>
    <lineage>
        <taxon>Bacteria</taxon>
        <taxon>Pseudomonadati</taxon>
        <taxon>Pseudomonadota</taxon>
        <taxon>Alphaproteobacteria</taxon>
        <taxon>Hyphomicrobiales</taxon>
        <taxon>Stappiaceae</taxon>
        <taxon>Stappia</taxon>
    </lineage>
</organism>
<gene>
    <name evidence="6" type="ORF">GR183_06945</name>
</gene>
<dbReference type="PANTHER" id="PTHR43095:SF2">
    <property type="entry name" value="GLUCONOKINASE"/>
    <property type="match status" value="1"/>
</dbReference>
<dbReference type="GO" id="GO:0005975">
    <property type="term" value="P:carbohydrate metabolic process"/>
    <property type="evidence" value="ECO:0007669"/>
    <property type="project" value="InterPro"/>
</dbReference>
<sequence>MPTTKEAREGDLVIAADFGTSGVKVGVVGPTLEILAKSIADYPLSLPGAGRAEQTPQDWWDALARAVRELSGKVDRLSERVGAIVFCAQMCGVLAVDKEGEPLRPCLIWLDKRSAQLSRGLVGGFPTVSGYNLAKLVRWVRTANGAPSLNGMDPTGKMLWLKRHEPETFARSHKLLDVKDWLIHRATGRFTMTADSANLTWLMDTRPGREGWSEGLSRMTGLPLDKLPEIVEGSSIVGELTERAAQDLGLKKGIAVVGGGGDATATAVGSGAVADGALHVYAGTSGWVSGFFDRRILSISHSFATIASSVKNRPLLIATQESAGTAFCWLAKLLGGDDVSDDMLADLFSDVGIRSLHDPLFTPWLAGERVPVDDDRLRGTFVGLSLQHDRQAIARSVLEGVAFNTRWAYSKVIKAAKASESEPLPLVGGAGQNPVFAQLLADTLKRPVVVGEPRYAGVLGSAAMAAGAIGWYADTWAAAKAIGHRADTIYEPNGEATDLLDARYARLDKLRGSLVKLYRTSAVGNAEEGKPA</sequence>
<keyword evidence="2" id="KW-0808">Transferase</keyword>
<dbReference type="InterPro" id="IPR043129">
    <property type="entry name" value="ATPase_NBD"/>
</dbReference>
<dbReference type="Pfam" id="PF00370">
    <property type="entry name" value="FGGY_N"/>
    <property type="match status" value="1"/>
</dbReference>
<evidence type="ECO:0008006" key="8">
    <source>
        <dbReference type="Google" id="ProtNLM"/>
    </source>
</evidence>
<dbReference type="InterPro" id="IPR018485">
    <property type="entry name" value="FGGY_C"/>
</dbReference>
<dbReference type="InterPro" id="IPR018484">
    <property type="entry name" value="FGGY_N"/>
</dbReference>
<dbReference type="InterPro" id="IPR000577">
    <property type="entry name" value="Carb_kinase_FGGY"/>
</dbReference>
<evidence type="ECO:0000256" key="3">
    <source>
        <dbReference type="ARBA" id="ARBA00022777"/>
    </source>
</evidence>
<evidence type="ECO:0000313" key="6">
    <source>
        <dbReference type="EMBL" id="MXN64636.1"/>
    </source>
</evidence>
<accession>A0A7X3S7C5</accession>
<dbReference type="EMBL" id="WUMV01000003">
    <property type="protein sequence ID" value="MXN64636.1"/>
    <property type="molecule type" value="Genomic_DNA"/>
</dbReference>
<reference evidence="6 7" key="1">
    <citation type="submission" date="2019-12" db="EMBL/GenBank/DDBJ databases">
        <authorList>
            <person name="Li M."/>
        </authorList>
    </citation>
    <scope>NUCLEOTIDE SEQUENCE [LARGE SCALE GENOMIC DNA]</scope>
    <source>
        <strain evidence="6 7">GBMRC 2046</strain>
    </source>
</reference>
<dbReference type="PIRSF" id="PIRSF000538">
    <property type="entry name" value="GlpK"/>
    <property type="match status" value="1"/>
</dbReference>
<dbReference type="PANTHER" id="PTHR43095">
    <property type="entry name" value="SUGAR KINASE"/>
    <property type="match status" value="1"/>
</dbReference>
<keyword evidence="3" id="KW-0418">Kinase</keyword>
<protein>
    <recommendedName>
        <fullName evidence="8">Xylulokinase</fullName>
    </recommendedName>
</protein>
<dbReference type="RefSeq" id="WP_160774898.1">
    <property type="nucleotide sequence ID" value="NZ_WUMV01000003.1"/>
</dbReference>
<dbReference type="GO" id="GO:0016301">
    <property type="term" value="F:kinase activity"/>
    <property type="evidence" value="ECO:0007669"/>
    <property type="project" value="UniProtKB-KW"/>
</dbReference>